<dbReference type="Proteomes" id="UP000269396">
    <property type="component" value="Unassembled WGS sequence"/>
</dbReference>
<protein>
    <submittedName>
        <fullName evidence="1">Uncharacterized protein</fullName>
    </submittedName>
</protein>
<dbReference type="Gene3D" id="1.10.1370.10">
    <property type="entry name" value="Neurolysin, domain 3"/>
    <property type="match status" value="1"/>
</dbReference>
<keyword evidence="2" id="KW-1185">Reference proteome</keyword>
<proteinExistence type="predicted"/>
<sequence>MLFLFRAAGFQNYAKRATLYSLAETPENVDEFLQHVCKKLRPISTEVARKQLLPIIKNSYRKTKMHNLQTDCNANLIWPSDLPFALGVKRQALCSRVSYNSK</sequence>
<dbReference type="EMBL" id="UZAL01049822">
    <property type="protein sequence ID" value="VDP86447.1"/>
    <property type="molecule type" value="Genomic_DNA"/>
</dbReference>
<accession>A0A3P8GCE4</accession>
<gene>
    <name evidence="1" type="ORF">SMTD_LOCUS22093</name>
</gene>
<name>A0A3P8GCE4_9TREM</name>
<reference evidence="1 2" key="1">
    <citation type="submission" date="2018-11" db="EMBL/GenBank/DDBJ databases">
        <authorList>
            <consortium name="Pathogen Informatics"/>
        </authorList>
    </citation>
    <scope>NUCLEOTIDE SEQUENCE [LARGE SCALE GENOMIC DNA]</scope>
    <source>
        <strain>Denwood</strain>
        <strain evidence="2">Zambia</strain>
    </source>
</reference>
<evidence type="ECO:0000313" key="2">
    <source>
        <dbReference type="Proteomes" id="UP000269396"/>
    </source>
</evidence>
<organism evidence="1 2">
    <name type="scientific">Schistosoma mattheei</name>
    <dbReference type="NCBI Taxonomy" id="31246"/>
    <lineage>
        <taxon>Eukaryota</taxon>
        <taxon>Metazoa</taxon>
        <taxon>Spiralia</taxon>
        <taxon>Lophotrochozoa</taxon>
        <taxon>Platyhelminthes</taxon>
        <taxon>Trematoda</taxon>
        <taxon>Digenea</taxon>
        <taxon>Strigeidida</taxon>
        <taxon>Schistosomatoidea</taxon>
        <taxon>Schistosomatidae</taxon>
        <taxon>Schistosoma</taxon>
    </lineage>
</organism>
<dbReference type="AlphaFoldDB" id="A0A3P8GCE4"/>
<dbReference type="InterPro" id="IPR024077">
    <property type="entry name" value="Neurolysin/TOP_dom2"/>
</dbReference>
<evidence type="ECO:0000313" key="1">
    <source>
        <dbReference type="EMBL" id="VDP86447.1"/>
    </source>
</evidence>